<evidence type="ECO:0000313" key="2">
    <source>
        <dbReference type="Proteomes" id="UP000029224"/>
    </source>
</evidence>
<comment type="caution">
    <text evidence="1">The sequence shown here is derived from an EMBL/GenBank/DDBJ whole genome shotgun (WGS) entry which is preliminary data.</text>
</comment>
<sequence length="41" mass="5025">MDYEKTDKIRYWYHSEGDDFDSIALVNHNQFRDFNLGIELE</sequence>
<evidence type="ECO:0000313" key="1">
    <source>
        <dbReference type="EMBL" id="GAL32068.1"/>
    </source>
</evidence>
<keyword evidence="2" id="KW-1185">Reference proteome</keyword>
<reference evidence="1 2" key="2">
    <citation type="submission" date="2014-09" db="EMBL/GenBank/DDBJ databases">
        <authorList>
            <consortium name="NBRP consortium"/>
            <person name="Sawabe T."/>
            <person name="Meirelles P."/>
            <person name="Nakanishi M."/>
            <person name="Sayaka M."/>
            <person name="Hattori M."/>
            <person name="Ohkuma M."/>
        </authorList>
    </citation>
    <scope>NUCLEOTIDE SEQUENCE [LARGE SCALE GENOMIC DNA]</scope>
    <source>
        <strain evidence="1 2">JCM 19240</strain>
    </source>
</reference>
<name>A0A090SYS3_9VIBR</name>
<gene>
    <name evidence="1" type="ORF">JCM19240_5499</name>
</gene>
<reference evidence="1 2" key="1">
    <citation type="submission" date="2014-09" db="EMBL/GenBank/DDBJ databases">
        <title>Vibrio maritimus JCM 19240. (C210) whole genome shotgun sequence.</title>
        <authorList>
            <person name="Sawabe T."/>
            <person name="Meirelles P."/>
            <person name="Nakanishi M."/>
            <person name="Sayaka M."/>
            <person name="Hattori M."/>
            <person name="Ohkuma M."/>
        </authorList>
    </citation>
    <scope>NUCLEOTIDE SEQUENCE [LARGE SCALE GENOMIC DNA]</scope>
    <source>
        <strain evidence="1 2">JCM 19240</strain>
    </source>
</reference>
<accession>A0A090SYS3</accession>
<proteinExistence type="predicted"/>
<dbReference type="EMBL" id="BBMT01000001">
    <property type="protein sequence ID" value="GAL32068.1"/>
    <property type="molecule type" value="Genomic_DNA"/>
</dbReference>
<dbReference type="Proteomes" id="UP000029224">
    <property type="component" value="Unassembled WGS sequence"/>
</dbReference>
<protein>
    <submittedName>
        <fullName evidence="1">Uncharacterized protein</fullName>
    </submittedName>
</protein>
<organism evidence="1 2">
    <name type="scientific">Vibrio maritimus</name>
    <dbReference type="NCBI Taxonomy" id="990268"/>
    <lineage>
        <taxon>Bacteria</taxon>
        <taxon>Pseudomonadati</taxon>
        <taxon>Pseudomonadota</taxon>
        <taxon>Gammaproteobacteria</taxon>
        <taxon>Vibrionales</taxon>
        <taxon>Vibrionaceae</taxon>
        <taxon>Vibrio</taxon>
    </lineage>
</organism>
<dbReference type="AlphaFoldDB" id="A0A090SYS3"/>